<keyword evidence="5" id="KW-1185">Reference proteome</keyword>
<dbReference type="InterPro" id="IPR038492">
    <property type="entry name" value="GBBH-like_N_sf"/>
</dbReference>
<dbReference type="PANTHER" id="PTHR35303">
    <property type="entry name" value="OS02G0197800 PROTEIN"/>
    <property type="match status" value="1"/>
</dbReference>
<evidence type="ECO:0000259" key="3">
    <source>
        <dbReference type="Pfam" id="PF06155"/>
    </source>
</evidence>
<sequence>MSQYSHPTPTSFFLDEEKRTLYLSWSDEHESMHDWELLRWACPCAWCAGEGGQPGVLASKKTLTPEETTLVNIEPVGRYGLTPIWEDGHKTGIYTYEKLRAMCECEVCKKKRPVKR</sequence>
<dbReference type="Proteomes" id="UP000322530">
    <property type="component" value="Unassembled WGS sequence"/>
</dbReference>
<evidence type="ECO:0000256" key="1">
    <source>
        <dbReference type="ARBA" id="ARBA00022723"/>
    </source>
</evidence>
<organism evidence="4 5">
    <name type="scientific">Dictyobacter arantiisoli</name>
    <dbReference type="NCBI Taxonomy" id="2014874"/>
    <lineage>
        <taxon>Bacteria</taxon>
        <taxon>Bacillati</taxon>
        <taxon>Chloroflexota</taxon>
        <taxon>Ktedonobacteria</taxon>
        <taxon>Ktedonobacterales</taxon>
        <taxon>Dictyobacteraceae</taxon>
        <taxon>Dictyobacter</taxon>
    </lineage>
</organism>
<gene>
    <name evidence="4" type="ORF">KDI_29800</name>
</gene>
<evidence type="ECO:0000256" key="2">
    <source>
        <dbReference type="ARBA" id="ARBA00023004"/>
    </source>
</evidence>
<dbReference type="EMBL" id="BIXY01000042">
    <property type="protein sequence ID" value="GCF09416.1"/>
    <property type="molecule type" value="Genomic_DNA"/>
</dbReference>
<keyword evidence="2" id="KW-0408">Iron</keyword>
<evidence type="ECO:0000313" key="4">
    <source>
        <dbReference type="EMBL" id="GCF09416.1"/>
    </source>
</evidence>
<dbReference type="InterPro" id="IPR010376">
    <property type="entry name" value="GBBH-like_N"/>
</dbReference>
<dbReference type="OrthoDB" id="9794178at2"/>
<evidence type="ECO:0000313" key="5">
    <source>
        <dbReference type="Proteomes" id="UP000322530"/>
    </source>
</evidence>
<dbReference type="Pfam" id="PF06155">
    <property type="entry name" value="GBBH-like_N"/>
    <property type="match status" value="1"/>
</dbReference>
<protein>
    <recommendedName>
        <fullName evidence="3">Gamma-butyrobetaine hydroxylase-like N-terminal domain-containing protein</fullName>
    </recommendedName>
</protein>
<proteinExistence type="predicted"/>
<keyword evidence="1" id="KW-0479">Metal-binding</keyword>
<dbReference type="Gene3D" id="3.30.2020.30">
    <property type="match status" value="1"/>
</dbReference>
<comment type="caution">
    <text evidence="4">The sequence shown here is derived from an EMBL/GenBank/DDBJ whole genome shotgun (WGS) entry which is preliminary data.</text>
</comment>
<dbReference type="GO" id="GO:0046872">
    <property type="term" value="F:metal ion binding"/>
    <property type="evidence" value="ECO:0007669"/>
    <property type="project" value="UniProtKB-KW"/>
</dbReference>
<name>A0A5A5TDZ3_9CHLR</name>
<feature type="domain" description="Gamma-butyrobetaine hydroxylase-like N-terminal" evidence="3">
    <location>
        <begin position="15"/>
        <end position="100"/>
    </location>
</feature>
<dbReference type="AlphaFoldDB" id="A0A5A5TDZ3"/>
<dbReference type="RefSeq" id="WP_149402358.1">
    <property type="nucleotide sequence ID" value="NZ_BIXY01000042.1"/>
</dbReference>
<accession>A0A5A5TDZ3</accession>
<reference evidence="4 5" key="1">
    <citation type="submission" date="2019-01" db="EMBL/GenBank/DDBJ databases">
        <title>Draft genome sequence of Dictyobacter sp. Uno17.</title>
        <authorList>
            <person name="Wang C.M."/>
            <person name="Zheng Y."/>
            <person name="Sakai Y."/>
            <person name="Abe K."/>
            <person name="Yokota A."/>
            <person name="Yabe S."/>
        </authorList>
    </citation>
    <scope>NUCLEOTIDE SEQUENCE [LARGE SCALE GENOMIC DNA]</scope>
    <source>
        <strain evidence="4 5">Uno17</strain>
    </source>
</reference>